<name>A0ABW4FXH2_9PSEU</name>
<dbReference type="RefSeq" id="WP_343982519.1">
    <property type="nucleotide sequence ID" value="NZ_BAAAJG010000015.1"/>
</dbReference>
<dbReference type="InterPro" id="IPR004675">
    <property type="entry name" value="AhpD_core"/>
</dbReference>
<dbReference type="PANTHER" id="PTHR35446">
    <property type="entry name" value="SI:CH211-175M2.5"/>
    <property type="match status" value="1"/>
</dbReference>
<dbReference type="Proteomes" id="UP001597145">
    <property type="component" value="Unassembled WGS sequence"/>
</dbReference>
<feature type="domain" description="Carboxymuconolactone decarboxylase-like" evidence="1">
    <location>
        <begin position="63"/>
        <end position="126"/>
    </location>
</feature>
<accession>A0ABW4FXH2</accession>
<dbReference type="InterPro" id="IPR023923">
    <property type="entry name" value="AhpD_Avi7169"/>
</dbReference>
<evidence type="ECO:0000259" key="1">
    <source>
        <dbReference type="Pfam" id="PF02627"/>
    </source>
</evidence>
<reference evidence="3" key="1">
    <citation type="journal article" date="2019" name="Int. J. Syst. Evol. Microbiol.">
        <title>The Global Catalogue of Microorganisms (GCM) 10K type strain sequencing project: providing services to taxonomists for standard genome sequencing and annotation.</title>
        <authorList>
            <consortium name="The Broad Institute Genomics Platform"/>
            <consortium name="The Broad Institute Genome Sequencing Center for Infectious Disease"/>
            <person name="Wu L."/>
            <person name="Ma J."/>
        </authorList>
    </citation>
    <scope>NUCLEOTIDE SEQUENCE [LARGE SCALE GENOMIC DNA]</scope>
    <source>
        <strain evidence="3">JCM 12165</strain>
    </source>
</reference>
<dbReference type="SUPFAM" id="SSF69118">
    <property type="entry name" value="AhpD-like"/>
    <property type="match status" value="1"/>
</dbReference>
<dbReference type="PANTHER" id="PTHR35446:SF2">
    <property type="entry name" value="CARBOXYMUCONOLACTONE DECARBOXYLASE-LIKE DOMAIN-CONTAINING PROTEIN"/>
    <property type="match status" value="1"/>
</dbReference>
<comment type="caution">
    <text evidence="2">The sequence shown here is derived from an EMBL/GenBank/DDBJ whole genome shotgun (WGS) entry which is preliminary data.</text>
</comment>
<gene>
    <name evidence="2" type="ORF">ACFSCY_35870</name>
</gene>
<proteinExistence type="predicted"/>
<evidence type="ECO:0000313" key="3">
    <source>
        <dbReference type="Proteomes" id="UP001597145"/>
    </source>
</evidence>
<protein>
    <submittedName>
        <fullName evidence="2">Alkylhydroperoxidase domain protein</fullName>
    </submittedName>
</protein>
<dbReference type="Gene3D" id="1.20.1290.10">
    <property type="entry name" value="AhpD-like"/>
    <property type="match status" value="1"/>
</dbReference>
<organism evidence="2 3">
    <name type="scientific">Pseudonocardia aurantiaca</name>
    <dbReference type="NCBI Taxonomy" id="75290"/>
    <lineage>
        <taxon>Bacteria</taxon>
        <taxon>Bacillati</taxon>
        <taxon>Actinomycetota</taxon>
        <taxon>Actinomycetes</taxon>
        <taxon>Pseudonocardiales</taxon>
        <taxon>Pseudonocardiaceae</taxon>
        <taxon>Pseudonocardia</taxon>
    </lineage>
</organism>
<keyword evidence="3" id="KW-1185">Reference proteome</keyword>
<dbReference type="InterPro" id="IPR010195">
    <property type="entry name" value="Uncharacterised_peroxidase-rel"/>
</dbReference>
<dbReference type="NCBIfam" id="TIGR00778">
    <property type="entry name" value="ahpD_dom"/>
    <property type="match status" value="1"/>
</dbReference>
<dbReference type="InterPro" id="IPR029032">
    <property type="entry name" value="AhpD-like"/>
</dbReference>
<dbReference type="Pfam" id="PF02627">
    <property type="entry name" value="CMD"/>
    <property type="match status" value="1"/>
</dbReference>
<evidence type="ECO:0000313" key="2">
    <source>
        <dbReference type="EMBL" id="MFD1534809.1"/>
    </source>
</evidence>
<dbReference type="NCBIfam" id="TIGR01926">
    <property type="entry name" value="peroxid_rel"/>
    <property type="match status" value="1"/>
</dbReference>
<dbReference type="NCBIfam" id="TIGR04030">
    <property type="entry name" value="perox_Avi_7169"/>
    <property type="match status" value="1"/>
</dbReference>
<dbReference type="EMBL" id="JBHUCP010000045">
    <property type="protein sequence ID" value="MFD1534809.1"/>
    <property type="molecule type" value="Genomic_DNA"/>
</dbReference>
<dbReference type="InterPro" id="IPR003779">
    <property type="entry name" value="CMD-like"/>
</dbReference>
<sequence length="201" mass="21935">MTTTPADEVRAVARRPAGFTQERLDWVPWIEPIALTDATEDQLAVLDGFRAESPYFRLLARDPHVLRERSAVDKAIFYGHGGLPRAERELTATVTSRLNGCVYCASVHSSLSSQLSGRAADVQRLLDEGVEVRIDARRDAITDFAAALSATPPRATAGHVARLRELGVSDAEISDIVHAAAFFSWANRLMLTLGEPEVPEA</sequence>